<reference evidence="1 2" key="1">
    <citation type="submission" date="2009-01" db="EMBL/GenBank/DDBJ databases">
        <title>Complete sequence of chromosome of Methylobacterium nodulans ORS 2060.</title>
        <authorList>
            <consortium name="US DOE Joint Genome Institute"/>
            <person name="Lucas S."/>
            <person name="Copeland A."/>
            <person name="Lapidus A."/>
            <person name="Glavina del Rio T."/>
            <person name="Dalin E."/>
            <person name="Tice H."/>
            <person name="Bruce D."/>
            <person name="Goodwin L."/>
            <person name="Pitluck S."/>
            <person name="Sims D."/>
            <person name="Brettin T."/>
            <person name="Detter J.C."/>
            <person name="Han C."/>
            <person name="Larimer F."/>
            <person name="Land M."/>
            <person name="Hauser L."/>
            <person name="Kyrpides N."/>
            <person name="Ivanova N."/>
            <person name="Marx C.J."/>
            <person name="Richardson P."/>
        </authorList>
    </citation>
    <scope>NUCLEOTIDE SEQUENCE [LARGE SCALE GENOMIC DNA]</scope>
    <source>
        <strain evidence="2">LMG 21967 / CNCM I-2342 / ORS 2060</strain>
    </source>
</reference>
<dbReference type="RefSeq" id="WP_015930747.1">
    <property type="nucleotide sequence ID" value="NC_011894.1"/>
</dbReference>
<proteinExistence type="predicted"/>
<dbReference type="Proteomes" id="UP000008207">
    <property type="component" value="Chromosome"/>
</dbReference>
<sequence>MATIFDREIAIRNPQQIDMEKVWHALRGSPNGLRQKGLMVAVHNDYRLDGQTKTFWLMTWDTGQRDSFGRQIIRSFKGEGATDAEALDQIRAEFAAVTDNHKHAPLCPANHFHGARAPTGPCTCGAVQLGVFMHGARENDHG</sequence>
<protein>
    <submittedName>
        <fullName evidence="1">Uncharacterized protein</fullName>
    </submittedName>
</protein>
<accession>B8IV40</accession>
<name>B8IV40_METNO</name>
<keyword evidence="2" id="KW-1185">Reference proteome</keyword>
<dbReference type="EMBL" id="CP001349">
    <property type="protein sequence ID" value="ACL59098.1"/>
    <property type="molecule type" value="Genomic_DNA"/>
</dbReference>
<organism evidence="1 2">
    <name type="scientific">Methylobacterium nodulans (strain LMG 21967 / CNCM I-2342 / ORS 2060)</name>
    <dbReference type="NCBI Taxonomy" id="460265"/>
    <lineage>
        <taxon>Bacteria</taxon>
        <taxon>Pseudomonadati</taxon>
        <taxon>Pseudomonadota</taxon>
        <taxon>Alphaproteobacteria</taxon>
        <taxon>Hyphomicrobiales</taxon>
        <taxon>Methylobacteriaceae</taxon>
        <taxon>Methylobacterium</taxon>
    </lineage>
</organism>
<dbReference type="HOGENOM" id="CLU_1813556_0_0_5"/>
<evidence type="ECO:0000313" key="1">
    <source>
        <dbReference type="EMBL" id="ACL59098.1"/>
    </source>
</evidence>
<dbReference type="STRING" id="460265.Mnod_4222"/>
<dbReference type="KEGG" id="mno:Mnod_4222"/>
<gene>
    <name evidence="1" type="ordered locus">Mnod_4222</name>
</gene>
<dbReference type="AlphaFoldDB" id="B8IV40"/>
<evidence type="ECO:0000313" key="2">
    <source>
        <dbReference type="Proteomes" id="UP000008207"/>
    </source>
</evidence>
<dbReference type="OrthoDB" id="10019144at2"/>